<keyword evidence="11 13" id="KW-0472">Membrane</keyword>
<dbReference type="OrthoDB" id="8589936at2"/>
<dbReference type="InterPro" id="IPR011577">
    <property type="entry name" value="Cyt_b561_bac/Ni-Hgenase"/>
</dbReference>
<dbReference type="InterPro" id="IPR052168">
    <property type="entry name" value="Cytochrome_b561_oxidase"/>
</dbReference>
<dbReference type="PANTHER" id="PTHR30529">
    <property type="entry name" value="CYTOCHROME B561"/>
    <property type="match status" value="1"/>
</dbReference>
<dbReference type="GO" id="GO:0046872">
    <property type="term" value="F:metal ion binding"/>
    <property type="evidence" value="ECO:0007669"/>
    <property type="project" value="UniProtKB-KW"/>
</dbReference>
<reference evidence="16" key="1">
    <citation type="submission" date="2015-10" db="EMBL/GenBank/DDBJ databases">
        <title>Complete Genome Sequencing of Klebsiella sp. strain G5.</title>
        <authorList>
            <person name="Chan K.-G."/>
            <person name="Chen J.-W."/>
        </authorList>
    </citation>
    <scope>NUCLEOTIDE SEQUENCE [LARGE SCALE GENOMIC DNA]</scope>
    <source>
        <strain evidence="16">G5</strain>
    </source>
</reference>
<evidence type="ECO:0000256" key="10">
    <source>
        <dbReference type="ARBA" id="ARBA00023004"/>
    </source>
</evidence>
<keyword evidence="10" id="KW-0408">Iron</keyword>
<feature type="transmembrane region" description="Helical" evidence="13">
    <location>
        <begin position="141"/>
        <end position="163"/>
    </location>
</feature>
<dbReference type="GO" id="GO:0005886">
    <property type="term" value="C:plasma membrane"/>
    <property type="evidence" value="ECO:0007669"/>
    <property type="project" value="UniProtKB-SubCell"/>
</dbReference>
<evidence type="ECO:0000256" key="11">
    <source>
        <dbReference type="ARBA" id="ARBA00023136"/>
    </source>
</evidence>
<dbReference type="GO" id="GO:0022904">
    <property type="term" value="P:respiratory electron transport chain"/>
    <property type="evidence" value="ECO:0007669"/>
    <property type="project" value="InterPro"/>
</dbReference>
<dbReference type="AlphaFoldDB" id="A0A806XI55"/>
<dbReference type="PANTHER" id="PTHR30529:SF3">
    <property type="entry name" value="CYTOCHROME B561 HOMOLOG 1"/>
    <property type="match status" value="1"/>
</dbReference>
<keyword evidence="9 13" id="KW-1133">Transmembrane helix</keyword>
<organism evidence="15 16">
    <name type="scientific">[Enterobacter] lignolyticus</name>
    <dbReference type="NCBI Taxonomy" id="1334193"/>
    <lineage>
        <taxon>Bacteria</taxon>
        <taxon>Pseudomonadati</taxon>
        <taxon>Pseudomonadota</taxon>
        <taxon>Gammaproteobacteria</taxon>
        <taxon>Enterobacterales</taxon>
        <taxon>Enterobacteriaceae</taxon>
        <taxon>Pluralibacter</taxon>
    </lineage>
</organism>
<dbReference type="GO" id="GO:0020037">
    <property type="term" value="F:heme binding"/>
    <property type="evidence" value="ECO:0007669"/>
    <property type="project" value="TreeGrafter"/>
</dbReference>
<comment type="similarity">
    <text evidence="12">Belongs to the cytochrome b561 family.</text>
</comment>
<evidence type="ECO:0000256" key="13">
    <source>
        <dbReference type="SAM" id="Phobius"/>
    </source>
</evidence>
<protein>
    <submittedName>
        <fullName evidence="15">Hydrogenase</fullName>
    </submittedName>
</protein>
<evidence type="ECO:0000313" key="16">
    <source>
        <dbReference type="Proteomes" id="UP000069162"/>
    </source>
</evidence>
<feature type="transmembrane region" description="Helical" evidence="13">
    <location>
        <begin position="45"/>
        <end position="67"/>
    </location>
</feature>
<keyword evidence="7" id="KW-0479">Metal-binding</keyword>
<evidence type="ECO:0000256" key="5">
    <source>
        <dbReference type="ARBA" id="ARBA00022617"/>
    </source>
</evidence>
<dbReference type="SUPFAM" id="SSF81342">
    <property type="entry name" value="Transmembrane di-heme cytochromes"/>
    <property type="match status" value="1"/>
</dbReference>
<dbReference type="EMBL" id="CP012871">
    <property type="protein sequence ID" value="ALR78697.1"/>
    <property type="molecule type" value="Genomic_DNA"/>
</dbReference>
<keyword evidence="6 13" id="KW-0812">Transmembrane</keyword>
<evidence type="ECO:0000256" key="4">
    <source>
        <dbReference type="ARBA" id="ARBA00022475"/>
    </source>
</evidence>
<evidence type="ECO:0000256" key="9">
    <source>
        <dbReference type="ARBA" id="ARBA00022989"/>
    </source>
</evidence>
<name>A0A806XI55_9ENTR</name>
<proteinExistence type="inferred from homology"/>
<dbReference type="OMA" id="MELKGFA"/>
<feature type="domain" description="Cytochrome b561 bacterial/Ni-hydrogenase" evidence="14">
    <location>
        <begin position="5"/>
        <end position="174"/>
    </location>
</feature>
<keyword evidence="4" id="KW-1003">Cell membrane</keyword>
<dbReference type="Proteomes" id="UP000069162">
    <property type="component" value="Chromosome"/>
</dbReference>
<keyword evidence="5" id="KW-0349">Heme</keyword>
<feature type="transmembrane region" description="Helical" evidence="13">
    <location>
        <begin position="12"/>
        <end position="33"/>
    </location>
</feature>
<gene>
    <name evidence="15" type="ORF">AO703_21170</name>
</gene>
<dbReference type="RefSeq" id="WP_013364122.1">
    <property type="nucleotide sequence ID" value="NZ_CP012871.1"/>
</dbReference>
<evidence type="ECO:0000256" key="1">
    <source>
        <dbReference type="ARBA" id="ARBA00001970"/>
    </source>
</evidence>
<sequence length="180" mass="20314">MNNTFTRGQICFHWLVFLLVVVTYAAMELKGFAAKGTPARETMALIHYTAGLSVLVLMVIRIGLKIANRDPDIIPTPPRWQIVASKALHGVLYLMFLALPVLGVLTLYFGQVQWSFFSLPMPVDPVGHPELKQNMKDIHELIANAGYFIVGAHAAAALFHHYVMRDNTLFRMLPWKKLQK</sequence>
<evidence type="ECO:0000256" key="3">
    <source>
        <dbReference type="ARBA" id="ARBA00022448"/>
    </source>
</evidence>
<feature type="transmembrane region" description="Helical" evidence="13">
    <location>
        <begin position="87"/>
        <end position="109"/>
    </location>
</feature>
<comment type="subcellular location">
    <subcellularLocation>
        <location evidence="2">Cell membrane</location>
        <topology evidence="2">Multi-pass membrane protein</topology>
    </subcellularLocation>
</comment>
<dbReference type="GO" id="GO:0009055">
    <property type="term" value="F:electron transfer activity"/>
    <property type="evidence" value="ECO:0007669"/>
    <property type="project" value="InterPro"/>
</dbReference>
<dbReference type="Gene3D" id="1.20.950.20">
    <property type="entry name" value="Transmembrane di-heme cytochromes, Chain C"/>
    <property type="match status" value="1"/>
</dbReference>
<accession>A0A806XI55</accession>
<keyword evidence="8" id="KW-0249">Electron transport</keyword>
<evidence type="ECO:0000256" key="7">
    <source>
        <dbReference type="ARBA" id="ARBA00022723"/>
    </source>
</evidence>
<dbReference type="Pfam" id="PF01292">
    <property type="entry name" value="Ni_hydr_CYTB"/>
    <property type="match status" value="1"/>
</dbReference>
<evidence type="ECO:0000256" key="6">
    <source>
        <dbReference type="ARBA" id="ARBA00022692"/>
    </source>
</evidence>
<keyword evidence="3" id="KW-0813">Transport</keyword>
<dbReference type="KEGG" id="kle:AO703_21170"/>
<evidence type="ECO:0000256" key="2">
    <source>
        <dbReference type="ARBA" id="ARBA00004651"/>
    </source>
</evidence>
<evidence type="ECO:0000313" key="15">
    <source>
        <dbReference type="EMBL" id="ALR78697.1"/>
    </source>
</evidence>
<dbReference type="InterPro" id="IPR016174">
    <property type="entry name" value="Di-haem_cyt_TM"/>
</dbReference>
<comment type="cofactor">
    <cofactor evidence="1">
        <name>heme b</name>
        <dbReference type="ChEBI" id="CHEBI:60344"/>
    </cofactor>
</comment>
<evidence type="ECO:0000256" key="8">
    <source>
        <dbReference type="ARBA" id="ARBA00022982"/>
    </source>
</evidence>
<evidence type="ECO:0000256" key="12">
    <source>
        <dbReference type="ARBA" id="ARBA00037975"/>
    </source>
</evidence>
<evidence type="ECO:0000259" key="14">
    <source>
        <dbReference type="Pfam" id="PF01292"/>
    </source>
</evidence>